<comment type="caution">
    <text evidence="1">The sequence shown here is derived from an EMBL/GenBank/DDBJ whole genome shotgun (WGS) entry which is preliminary data.</text>
</comment>
<dbReference type="EMBL" id="BAAAOR010000014">
    <property type="protein sequence ID" value="GAA1514051.1"/>
    <property type="molecule type" value="Genomic_DNA"/>
</dbReference>
<reference evidence="1 2" key="1">
    <citation type="journal article" date="2019" name="Int. J. Syst. Evol. Microbiol.">
        <title>The Global Catalogue of Microorganisms (GCM) 10K type strain sequencing project: providing services to taxonomists for standard genome sequencing and annotation.</title>
        <authorList>
            <consortium name="The Broad Institute Genomics Platform"/>
            <consortium name="The Broad Institute Genome Sequencing Center for Infectious Disease"/>
            <person name="Wu L."/>
            <person name="Ma J."/>
        </authorList>
    </citation>
    <scope>NUCLEOTIDE SEQUENCE [LARGE SCALE GENOMIC DNA]</scope>
    <source>
        <strain evidence="1 2">JCM 14942</strain>
    </source>
</reference>
<protein>
    <recommendedName>
        <fullName evidence="3">DUF222 domain-containing protein</fullName>
    </recommendedName>
</protein>
<dbReference type="RefSeq" id="WP_141005357.1">
    <property type="nucleotide sequence ID" value="NZ_BAAAOR010000014.1"/>
</dbReference>
<evidence type="ECO:0008006" key="3">
    <source>
        <dbReference type="Google" id="ProtNLM"/>
    </source>
</evidence>
<dbReference type="Proteomes" id="UP001500842">
    <property type="component" value="Unassembled WGS sequence"/>
</dbReference>
<keyword evidence="2" id="KW-1185">Reference proteome</keyword>
<accession>A0ABN2AA31</accession>
<evidence type="ECO:0000313" key="2">
    <source>
        <dbReference type="Proteomes" id="UP001500842"/>
    </source>
</evidence>
<sequence>MDDEVLHGYLQHHWVGSTAGVSLFQRVARSHGDPAAATVVGELGEEVAGERETLRGLMTAVGVRPSRVGALAARAGEVAGRLKPNGRVLSRSPLTDVLELEALRDAVYGKRGGWEVLRSVADDDPRLDAALLDDLLARSDRQLERLQGLHVGVSRKRLLA</sequence>
<gene>
    <name evidence="1" type="ORF">GCM10009788_18050</name>
</gene>
<proteinExistence type="predicted"/>
<name>A0ABN2AA31_9ACTN</name>
<organism evidence="1 2">
    <name type="scientific">Nocardioides humi</name>
    <dbReference type="NCBI Taxonomy" id="449461"/>
    <lineage>
        <taxon>Bacteria</taxon>
        <taxon>Bacillati</taxon>
        <taxon>Actinomycetota</taxon>
        <taxon>Actinomycetes</taxon>
        <taxon>Propionibacteriales</taxon>
        <taxon>Nocardioidaceae</taxon>
        <taxon>Nocardioides</taxon>
    </lineage>
</organism>
<evidence type="ECO:0000313" key="1">
    <source>
        <dbReference type="EMBL" id="GAA1514051.1"/>
    </source>
</evidence>